<sequence>MKILVTGSKGQLGQAVVEQLKTKKQYEIYSFGKDDFDITNETMVNNIITSVKPDWILHCAAYTNVEAAEDEGKELNWEINVVGSANIAKLAKANGAKLIYISTDYVFDGTNDKHYEVEDSTNPINEYGRAKLAGEKEVLQHCPNAYIIRTSWVFGENGHNFVYTMLKLSKKMDKLKVVNDQYGRPTYAPDLAAFMIYLVDNNSISPGIYHFSNENECTWYEFATEILKDKNVVVEPCTSDEFPQKAARPKHSVLSLEKVKSVGFEIPTWQNALSRFLQNVEQY</sequence>
<protein>
    <recommendedName>
        <fullName evidence="2">dTDP-4-dehydrorhamnose reductase</fullName>
        <ecNumber evidence="2">1.1.1.133</ecNumber>
    </recommendedName>
</protein>
<dbReference type="Proteomes" id="UP001232343">
    <property type="component" value="Unassembled WGS sequence"/>
</dbReference>
<organism evidence="4 5">
    <name type="scientific">Lederbergia wuyishanensis</name>
    <dbReference type="NCBI Taxonomy" id="1347903"/>
    <lineage>
        <taxon>Bacteria</taxon>
        <taxon>Bacillati</taxon>
        <taxon>Bacillota</taxon>
        <taxon>Bacilli</taxon>
        <taxon>Bacillales</taxon>
        <taxon>Bacillaceae</taxon>
        <taxon>Lederbergia</taxon>
    </lineage>
</organism>
<dbReference type="NCBIfam" id="TIGR01214">
    <property type="entry name" value="rmlD"/>
    <property type="match status" value="1"/>
</dbReference>
<keyword evidence="2 4" id="KW-0560">Oxidoreductase</keyword>
<feature type="domain" description="RmlD-like substrate binding" evidence="3">
    <location>
        <begin position="1"/>
        <end position="280"/>
    </location>
</feature>
<reference evidence="4 5" key="1">
    <citation type="submission" date="2023-07" db="EMBL/GenBank/DDBJ databases">
        <title>Genomic Encyclopedia of Type Strains, Phase IV (KMG-IV): sequencing the most valuable type-strain genomes for metagenomic binning, comparative biology and taxonomic classification.</title>
        <authorList>
            <person name="Goeker M."/>
        </authorList>
    </citation>
    <scope>NUCLEOTIDE SEQUENCE [LARGE SCALE GENOMIC DNA]</scope>
    <source>
        <strain evidence="4 5">DSM 27848</strain>
    </source>
</reference>
<name>A0ABU0D367_9BACI</name>
<dbReference type="PANTHER" id="PTHR10491">
    <property type="entry name" value="DTDP-4-DEHYDRORHAMNOSE REDUCTASE"/>
    <property type="match status" value="1"/>
</dbReference>
<comment type="similarity">
    <text evidence="1 2">Belongs to the dTDP-4-dehydrorhamnose reductase family.</text>
</comment>
<keyword evidence="2" id="KW-0521">NADP</keyword>
<dbReference type="PANTHER" id="PTHR10491:SF4">
    <property type="entry name" value="METHIONINE ADENOSYLTRANSFERASE 2 SUBUNIT BETA"/>
    <property type="match status" value="1"/>
</dbReference>
<dbReference type="EC" id="1.1.1.133" evidence="2"/>
<evidence type="ECO:0000256" key="1">
    <source>
        <dbReference type="ARBA" id="ARBA00010944"/>
    </source>
</evidence>
<dbReference type="SUPFAM" id="SSF51735">
    <property type="entry name" value="NAD(P)-binding Rossmann-fold domains"/>
    <property type="match status" value="1"/>
</dbReference>
<gene>
    <name evidence="4" type="ORF">J2S14_001662</name>
</gene>
<dbReference type="Pfam" id="PF04321">
    <property type="entry name" value="RmlD_sub_bind"/>
    <property type="match status" value="1"/>
</dbReference>
<dbReference type="InterPro" id="IPR029903">
    <property type="entry name" value="RmlD-like-bd"/>
</dbReference>
<dbReference type="EMBL" id="JAUSUO010000003">
    <property type="protein sequence ID" value="MDQ0342848.1"/>
    <property type="molecule type" value="Genomic_DNA"/>
</dbReference>
<evidence type="ECO:0000313" key="5">
    <source>
        <dbReference type="Proteomes" id="UP001232343"/>
    </source>
</evidence>
<comment type="caution">
    <text evidence="4">The sequence shown here is derived from an EMBL/GenBank/DDBJ whole genome shotgun (WGS) entry which is preliminary data.</text>
</comment>
<dbReference type="RefSeq" id="WP_244681583.1">
    <property type="nucleotide sequence ID" value="NZ_JALIRM010000006.1"/>
</dbReference>
<evidence type="ECO:0000259" key="3">
    <source>
        <dbReference type="Pfam" id="PF04321"/>
    </source>
</evidence>
<dbReference type="Gene3D" id="3.40.50.720">
    <property type="entry name" value="NAD(P)-binding Rossmann-like Domain"/>
    <property type="match status" value="1"/>
</dbReference>
<comment type="pathway">
    <text evidence="2">Carbohydrate biosynthesis; dTDP-L-rhamnose biosynthesis.</text>
</comment>
<evidence type="ECO:0000313" key="4">
    <source>
        <dbReference type="EMBL" id="MDQ0342848.1"/>
    </source>
</evidence>
<dbReference type="InterPro" id="IPR005913">
    <property type="entry name" value="dTDP_dehydrorham_reduct"/>
</dbReference>
<dbReference type="GO" id="GO:0008831">
    <property type="term" value="F:dTDP-4-dehydrorhamnose reductase activity"/>
    <property type="evidence" value="ECO:0007669"/>
    <property type="project" value="UniProtKB-EC"/>
</dbReference>
<dbReference type="InterPro" id="IPR036291">
    <property type="entry name" value="NAD(P)-bd_dom_sf"/>
</dbReference>
<accession>A0ABU0D367</accession>
<evidence type="ECO:0000256" key="2">
    <source>
        <dbReference type="RuleBase" id="RU364082"/>
    </source>
</evidence>
<keyword evidence="5" id="KW-1185">Reference proteome</keyword>
<comment type="function">
    <text evidence="2">Catalyzes the reduction of dTDP-6-deoxy-L-lyxo-4-hexulose to yield dTDP-L-rhamnose.</text>
</comment>
<proteinExistence type="inferred from homology"/>
<dbReference type="CDD" id="cd05254">
    <property type="entry name" value="dTDP_HR_like_SDR_e"/>
    <property type="match status" value="1"/>
</dbReference>
<dbReference type="Gene3D" id="3.90.25.10">
    <property type="entry name" value="UDP-galactose 4-epimerase, domain 1"/>
    <property type="match status" value="1"/>
</dbReference>